<gene>
    <name evidence="1" type="ORF">NC661_06770</name>
</gene>
<dbReference type="Pfam" id="PF12227">
    <property type="entry name" value="DUF3603"/>
    <property type="match status" value="1"/>
</dbReference>
<sequence length="256" mass="30645">MLYLHDVWVNWFEGEENGYNVCHFHEWRKEDGIELLDQVPILYIDDLLYHYIENDLQDLPRPLLDSIYKRAYLRKNQERMSLEYACVVTNGKSIIAFDTMGYNLPIRKSRLIPRQERLVYEMIEGTKTHEFSFSPDAKEDKEYHILSLPPGSMLGLTRKERQLKQLLMMAIDQLGSTKNSEEVRYWLTEWDPDRYAEIRSMNFDQAWDALYQGVVDGWSVAHEELCGKLIKGQPFFEKMWELEQDTKEYNTYKRMM</sequence>
<dbReference type="Proteomes" id="UP001145072">
    <property type="component" value="Unassembled WGS sequence"/>
</dbReference>
<comment type="caution">
    <text evidence="1">The sequence shown here is derived from an EMBL/GenBank/DDBJ whole genome shotgun (WGS) entry which is preliminary data.</text>
</comment>
<proteinExistence type="predicted"/>
<organism evidence="1 2">
    <name type="scientific">Aquibacillus koreensis</name>
    <dbReference type="NCBI Taxonomy" id="279446"/>
    <lineage>
        <taxon>Bacteria</taxon>
        <taxon>Bacillati</taxon>
        <taxon>Bacillota</taxon>
        <taxon>Bacilli</taxon>
        <taxon>Bacillales</taxon>
        <taxon>Bacillaceae</taxon>
        <taxon>Aquibacillus</taxon>
    </lineage>
</organism>
<dbReference type="RefSeq" id="WP_259868508.1">
    <property type="nucleotide sequence ID" value="NZ_JAMQJZ010000004.1"/>
</dbReference>
<protein>
    <submittedName>
        <fullName evidence="1">YjbA family protein</fullName>
    </submittedName>
</protein>
<reference evidence="1" key="1">
    <citation type="submission" date="2022-06" db="EMBL/GenBank/DDBJ databases">
        <title>Aquibacillus sp. a new bacterium isolated from soil saline samples.</title>
        <authorList>
            <person name="Galisteo C."/>
            <person name="De La Haba R."/>
            <person name="Sanchez-Porro C."/>
            <person name="Ventosa A."/>
        </authorList>
    </citation>
    <scope>NUCLEOTIDE SEQUENCE</scope>
    <source>
        <strain evidence="1">JCM 12387</strain>
    </source>
</reference>
<evidence type="ECO:0000313" key="1">
    <source>
        <dbReference type="EMBL" id="MDC3420069.1"/>
    </source>
</evidence>
<dbReference type="InterPro" id="IPR020909">
    <property type="entry name" value="UPF0736"/>
</dbReference>
<evidence type="ECO:0000313" key="2">
    <source>
        <dbReference type="Proteomes" id="UP001145072"/>
    </source>
</evidence>
<accession>A0A9X4AHU8</accession>
<keyword evidence="2" id="KW-1185">Reference proteome</keyword>
<name>A0A9X4AHU8_9BACI</name>
<dbReference type="AlphaFoldDB" id="A0A9X4AHU8"/>
<dbReference type="EMBL" id="JAMQJZ010000004">
    <property type="protein sequence ID" value="MDC3420069.1"/>
    <property type="molecule type" value="Genomic_DNA"/>
</dbReference>